<dbReference type="GO" id="GO:0005085">
    <property type="term" value="F:guanyl-nucleotide exchange factor activity"/>
    <property type="evidence" value="ECO:0007669"/>
    <property type="project" value="UniProtKB-KW"/>
</dbReference>
<dbReference type="GO" id="GO:0005096">
    <property type="term" value="F:GTPase activator activity"/>
    <property type="evidence" value="ECO:0007669"/>
    <property type="project" value="UniProtKB-KW"/>
</dbReference>
<dbReference type="Pfam" id="PF00621">
    <property type="entry name" value="RhoGEF"/>
    <property type="match status" value="1"/>
</dbReference>
<dbReference type="STRING" id="333673.A0A3M0IZ48"/>
<keyword evidence="8" id="KW-0175">Coiled coil</keyword>
<evidence type="ECO:0000256" key="5">
    <source>
        <dbReference type="ARBA" id="ARBA00022553"/>
    </source>
</evidence>
<evidence type="ECO:0000256" key="1">
    <source>
        <dbReference type="ARBA" id="ARBA00004370"/>
    </source>
</evidence>
<feature type="region of interest" description="Disordered" evidence="9">
    <location>
        <begin position="1250"/>
        <end position="1373"/>
    </location>
</feature>
<protein>
    <recommendedName>
        <fullName evidence="14">Rho guanine nucleotide exchange factor 12</fullName>
    </recommendedName>
</protein>
<dbReference type="GO" id="GO:0016020">
    <property type="term" value="C:membrane"/>
    <property type="evidence" value="ECO:0007669"/>
    <property type="project" value="UniProtKB-SubCell"/>
</dbReference>
<dbReference type="Gene3D" id="2.30.42.10">
    <property type="match status" value="1"/>
</dbReference>
<evidence type="ECO:0000259" key="11">
    <source>
        <dbReference type="PROSITE" id="PS50106"/>
    </source>
</evidence>
<dbReference type="OrthoDB" id="2272012at2759"/>
<feature type="region of interest" description="Disordered" evidence="9">
    <location>
        <begin position="248"/>
        <end position="335"/>
    </location>
</feature>
<sequence length="1514" mass="168591">MELNSFPLKKPSRHGSILSRESPADKKQKVERCSSTHDFDPTDSSSKKTKSSSEESRSETYGLVQRCVVIQRDENGFGLTVSGDNPVFVQSVKEDGAAMRAGVQTGDRIIKVNGTLVTHSNHLEVVKLIKSGSYVALTVQGRPPGSPQIPLADSDVDLAAFGHMSPIMASPHSPGTSGNAERITSPVLMGEENNIVHNQKVEILRKMLQKEQERLQVLQEEYGRTPSTRLLKEIQEAKKHIPQLQEQLSKATGCTQDGVLSSRSVSESLQISEGEAESGDSGSKLDFSGDSPSRPNSDTADSPRSGLKERIYPDESPEKAELQDTDSQSSVGSPLSRVGTQIIGAEDDDFDTEQEQINGQCSCFQNIELLKSRPAHLAVLLHHVVSQFDPAALLCYLYTDLYKQTNSKETRRVFLEFYQFFLDRAANLKVPVPDEISLELDRRRPELLPEELHRQFIQTMQDKVCPEVQRNLEDFRQKRSMGLTLAEGELSRLDAERLRDRNAVERERSCAEQIIAKIEEVLMTSQPLEEDKSSTMQYVILTYMKHLGVKVKEPRNLEQKRGRIGFLPKIKQSIKKEKEGEEKGKRRGFPNILGPPRRPSRHDSSAIGRAMEMQKPRHPKHSPTASSVSPEPPESSKMRQSGSSSDGTDGPYPPANPMSPLAAGPFSSPEGSKDGDTGLKQPGEAPPASDSMDGTPRTPNNTFEFPSPLENLQEEEGEAERMVDMGTPKPFRKTDSVGFADVQSEDELYDFDMDMDPPNWQQLVSREVLMGLKPYEIKRQEVINELFYTERAHVRTLKVLHNVFYQRVTREGILSSSDKRKIFSNLEDILGLHVALNDQMKSVRKRNETSVIGQIGEDLLSWFSGAAEEKLKLATATFCSNQPFALEVIKSRQKKDSRFQTFVQDAESNPLCRRLQLKDIIPTEMQRLTKYPLLLDNIAKYTELPEEKEKVKKAADHCRQILNHVNQAVKESENKQHLEDYQRRLDLSYLKQSEDPMMDEFRNLDLTKRKMLHEGPLTWKVNRDKTIDLYTLLLEDILVLLQKQDDKLVLKCHSKILASTADSKHTFSPIIKLNTVLVPPGGHSWQDLIAQMAGTVKMGSSRRVIPLPQSGPGEEEREEEEQQKLKEQHDIPASSLQSPDKDLGLESPLILNPQSSSPIMSEKAKVEGLLGAEGQFEKVQQAELALKDSSACYEHPASSSASVPEGQWAQDALRNCEYPWAGGFGVGLLRQLLVQQLGLAEKGTLEDRQRLPRFRSVSQEAQTESGNELQPSDSKLQQPGEDRSLGRTREPAAGHGPRTAAECPASGDATRPAGTEPGAGGALPMDSTNLEGSGSELEGLGAEESGERFFDAREAHSDENPAESELLDRKEDEEVQIRISGNYLILDGYGTVQESSTDEEVSALVLQCTSHSQPPLDCPQQQRQPLSPRDARSDGGSSPFPEELLGSRWAGLEEPCPFLGSPQLPLEIRVQLMQYIHNIEDALEKLKEVEEDYSVLRRQGLAGSASTGEHSDKS</sequence>
<dbReference type="SMART" id="SM00228">
    <property type="entry name" value="PDZ"/>
    <property type="match status" value="1"/>
</dbReference>
<dbReference type="InterPro" id="IPR036034">
    <property type="entry name" value="PDZ_sf"/>
</dbReference>
<feature type="region of interest" description="Disordered" evidence="9">
    <location>
        <begin position="1410"/>
        <end position="1446"/>
    </location>
</feature>
<evidence type="ECO:0000256" key="4">
    <source>
        <dbReference type="ARBA" id="ARBA00022490"/>
    </source>
</evidence>
<dbReference type="SUPFAM" id="SSF48097">
    <property type="entry name" value="Regulator of G-protein signaling, RGS"/>
    <property type="match status" value="1"/>
</dbReference>
<comment type="subcellular location">
    <subcellularLocation>
        <location evidence="2">Cytoplasm</location>
    </subcellularLocation>
    <subcellularLocation>
        <location evidence="1">Membrane</location>
    </subcellularLocation>
</comment>
<feature type="compositionally biased region" description="Basic and acidic residues" evidence="9">
    <location>
        <begin position="306"/>
        <end position="322"/>
    </location>
</feature>
<gene>
    <name evidence="12" type="ORF">DUI87_31552</name>
</gene>
<keyword evidence="7" id="KW-0472">Membrane</keyword>
<feature type="domain" description="PDZ" evidence="11">
    <location>
        <begin position="67"/>
        <end position="131"/>
    </location>
</feature>
<feature type="compositionally biased region" description="Polar residues" evidence="9">
    <location>
        <begin position="290"/>
        <end position="302"/>
    </location>
</feature>
<evidence type="ECO:0000256" key="9">
    <source>
        <dbReference type="SAM" id="MobiDB-lite"/>
    </source>
</evidence>
<dbReference type="SUPFAM" id="SSF48065">
    <property type="entry name" value="DBL homology domain (DH-domain)"/>
    <property type="match status" value="1"/>
</dbReference>
<feature type="region of interest" description="Disordered" evidence="9">
    <location>
        <begin position="1"/>
        <end position="58"/>
    </location>
</feature>
<feature type="compositionally biased region" description="Polar residues" evidence="9">
    <location>
        <begin position="638"/>
        <end position="647"/>
    </location>
</feature>
<dbReference type="PROSITE" id="PS00741">
    <property type="entry name" value="DH_1"/>
    <property type="match status" value="1"/>
</dbReference>
<dbReference type="SUPFAM" id="SSF50156">
    <property type="entry name" value="PDZ domain-like"/>
    <property type="match status" value="1"/>
</dbReference>
<dbReference type="InterPro" id="IPR035899">
    <property type="entry name" value="DBL_dom_sf"/>
</dbReference>
<dbReference type="InterPro" id="IPR041020">
    <property type="entry name" value="PH_16"/>
</dbReference>
<dbReference type="GO" id="GO:0007186">
    <property type="term" value="P:G protein-coupled receptor signaling pathway"/>
    <property type="evidence" value="ECO:0007669"/>
    <property type="project" value="InterPro"/>
</dbReference>
<feature type="compositionally biased region" description="Polar residues" evidence="9">
    <location>
        <begin position="1256"/>
        <end position="1277"/>
    </location>
</feature>
<evidence type="ECO:0000256" key="6">
    <source>
        <dbReference type="ARBA" id="ARBA00022658"/>
    </source>
</evidence>
<evidence type="ECO:0000256" key="3">
    <source>
        <dbReference type="ARBA" id="ARBA00022468"/>
    </source>
</evidence>
<dbReference type="EMBL" id="QRBI01000231">
    <property type="protein sequence ID" value="RMB92023.1"/>
    <property type="molecule type" value="Genomic_DNA"/>
</dbReference>
<reference evidence="12 13" key="1">
    <citation type="submission" date="2018-07" db="EMBL/GenBank/DDBJ databases">
        <title>A high quality draft genome assembly of the barn swallow (H. rustica rustica).</title>
        <authorList>
            <person name="Formenti G."/>
            <person name="Chiara M."/>
            <person name="Poveda L."/>
            <person name="Francoijs K.-J."/>
            <person name="Bonisoli-Alquati A."/>
            <person name="Canova L."/>
            <person name="Gianfranceschi L."/>
            <person name="Horner D.S."/>
            <person name="Saino N."/>
        </authorList>
    </citation>
    <scope>NUCLEOTIDE SEQUENCE [LARGE SCALE GENOMIC DNA]</scope>
    <source>
        <strain evidence="12">Chelidonia</strain>
        <tissue evidence="12">Blood</tissue>
    </source>
</reference>
<evidence type="ECO:0000313" key="13">
    <source>
        <dbReference type="Proteomes" id="UP000269221"/>
    </source>
</evidence>
<feature type="compositionally biased region" description="Low complexity" evidence="9">
    <location>
        <begin position="1330"/>
        <end position="1343"/>
    </location>
</feature>
<dbReference type="InterPro" id="IPR000219">
    <property type="entry name" value="DH_dom"/>
</dbReference>
<accession>A0A3M0IZ48</accession>
<feature type="region of interest" description="Disordered" evidence="9">
    <location>
        <begin position="1100"/>
        <end position="1143"/>
    </location>
</feature>
<evidence type="ECO:0000256" key="8">
    <source>
        <dbReference type="SAM" id="Coils"/>
    </source>
</evidence>
<dbReference type="Gene3D" id="1.20.900.10">
    <property type="entry name" value="Dbl homology (DH) domain"/>
    <property type="match status" value="1"/>
</dbReference>
<dbReference type="FunFam" id="1.20.900.10:FF:000006">
    <property type="entry name" value="Rho guanine nucleotide exchange factor (GEF) 11"/>
    <property type="match status" value="1"/>
</dbReference>
<feature type="compositionally biased region" description="Basic and acidic residues" evidence="9">
    <location>
        <begin position="1345"/>
        <end position="1359"/>
    </location>
</feature>
<dbReference type="Gene3D" id="2.30.29.30">
    <property type="entry name" value="Pleckstrin-homology domain (PH domain)/Phosphotyrosine-binding domain (PTB)"/>
    <property type="match status" value="1"/>
</dbReference>
<feature type="region of interest" description="Disordered" evidence="9">
    <location>
        <begin position="560"/>
        <end position="708"/>
    </location>
</feature>
<proteinExistence type="predicted"/>
<feature type="compositionally biased region" description="Polar residues" evidence="9">
    <location>
        <begin position="248"/>
        <end position="271"/>
    </location>
</feature>
<comment type="caution">
    <text evidence="12">The sequence shown here is derived from an EMBL/GenBank/DDBJ whole genome shotgun (WGS) entry which is preliminary data.</text>
</comment>
<dbReference type="Pfam" id="PF09128">
    <property type="entry name" value="RGS-like"/>
    <property type="match status" value="1"/>
</dbReference>
<dbReference type="GO" id="GO:0005737">
    <property type="term" value="C:cytoplasm"/>
    <property type="evidence" value="ECO:0007669"/>
    <property type="project" value="UniProtKB-SubCell"/>
</dbReference>
<dbReference type="PANTHER" id="PTHR45872">
    <property type="entry name" value="RHO GUANINE NUCLEOTIDE EXCHANGE FACTOR 2, ISOFORM D"/>
    <property type="match status" value="1"/>
</dbReference>
<keyword evidence="3" id="KW-0343">GTPase activation</keyword>
<dbReference type="PROSITE" id="PS50010">
    <property type="entry name" value="DH_2"/>
    <property type="match status" value="1"/>
</dbReference>
<dbReference type="InterPro" id="IPR001478">
    <property type="entry name" value="PDZ"/>
</dbReference>
<feature type="domain" description="DH" evidence="10">
    <location>
        <begin position="778"/>
        <end position="968"/>
    </location>
</feature>
<feature type="coiled-coil region" evidence="8">
    <location>
        <begin position="201"/>
        <end position="247"/>
    </location>
</feature>
<keyword evidence="6" id="KW-0344">Guanine-nucleotide releasing factor</keyword>
<dbReference type="Proteomes" id="UP000269221">
    <property type="component" value="Unassembled WGS sequence"/>
</dbReference>
<dbReference type="GO" id="GO:0001664">
    <property type="term" value="F:G protein-coupled receptor binding"/>
    <property type="evidence" value="ECO:0007669"/>
    <property type="project" value="InterPro"/>
</dbReference>
<dbReference type="CDD" id="cd08754">
    <property type="entry name" value="RGS_LARG"/>
    <property type="match status" value="1"/>
</dbReference>
<dbReference type="PANTHER" id="PTHR45872:SF3">
    <property type="entry name" value="RHO GUANINE NUCLEOTIDE EXCHANGE FACTOR 12"/>
    <property type="match status" value="1"/>
</dbReference>
<dbReference type="InterPro" id="IPR015212">
    <property type="entry name" value="RGS-like_dom"/>
</dbReference>
<evidence type="ECO:0000259" key="10">
    <source>
        <dbReference type="PROSITE" id="PS50010"/>
    </source>
</evidence>
<dbReference type="Gene3D" id="1.10.167.10">
    <property type="entry name" value="Regulator of G-protein Signalling 4, domain 2"/>
    <property type="match status" value="1"/>
</dbReference>
<evidence type="ECO:0000256" key="7">
    <source>
        <dbReference type="ARBA" id="ARBA00023136"/>
    </source>
</evidence>
<evidence type="ECO:0008006" key="14">
    <source>
        <dbReference type="Google" id="ProtNLM"/>
    </source>
</evidence>
<organism evidence="12 13">
    <name type="scientific">Hirundo rustica rustica</name>
    <dbReference type="NCBI Taxonomy" id="333673"/>
    <lineage>
        <taxon>Eukaryota</taxon>
        <taxon>Metazoa</taxon>
        <taxon>Chordata</taxon>
        <taxon>Craniata</taxon>
        <taxon>Vertebrata</taxon>
        <taxon>Euteleostomi</taxon>
        <taxon>Archelosauria</taxon>
        <taxon>Archosauria</taxon>
        <taxon>Dinosauria</taxon>
        <taxon>Saurischia</taxon>
        <taxon>Theropoda</taxon>
        <taxon>Coelurosauria</taxon>
        <taxon>Aves</taxon>
        <taxon>Neognathae</taxon>
        <taxon>Neoaves</taxon>
        <taxon>Telluraves</taxon>
        <taxon>Australaves</taxon>
        <taxon>Passeriformes</taxon>
        <taxon>Sylvioidea</taxon>
        <taxon>Hirundinidae</taxon>
        <taxon>Hirundo</taxon>
    </lineage>
</organism>
<dbReference type="InterPro" id="IPR001331">
    <property type="entry name" value="GDS_CDC24_CS"/>
</dbReference>
<dbReference type="InterPro" id="IPR011993">
    <property type="entry name" value="PH-like_dom_sf"/>
</dbReference>
<dbReference type="InterPro" id="IPR037884">
    <property type="entry name" value="LARG_RGS"/>
</dbReference>
<feature type="compositionally biased region" description="Basic and acidic residues" evidence="9">
    <location>
        <begin position="22"/>
        <end position="40"/>
    </location>
</feature>
<feature type="coiled-coil region" evidence="8">
    <location>
        <begin position="1472"/>
        <end position="1499"/>
    </location>
</feature>
<keyword evidence="5" id="KW-0597">Phosphoprotein</keyword>
<evidence type="ECO:0000313" key="12">
    <source>
        <dbReference type="EMBL" id="RMB92023.1"/>
    </source>
</evidence>
<dbReference type="InterPro" id="IPR036305">
    <property type="entry name" value="RGS_sf"/>
</dbReference>
<keyword evidence="4" id="KW-0963">Cytoplasm</keyword>
<dbReference type="CDD" id="cd00160">
    <property type="entry name" value="RhoGEF"/>
    <property type="match status" value="1"/>
</dbReference>
<dbReference type="FunFam" id="1.10.167.10:FF:000008">
    <property type="entry name" value="rho guanine nucleotide exchange factor 12"/>
    <property type="match status" value="1"/>
</dbReference>
<feature type="compositionally biased region" description="Polar residues" evidence="9">
    <location>
        <begin position="1410"/>
        <end position="1425"/>
    </location>
</feature>
<evidence type="ECO:0000256" key="2">
    <source>
        <dbReference type="ARBA" id="ARBA00004496"/>
    </source>
</evidence>
<dbReference type="SUPFAM" id="SSF50729">
    <property type="entry name" value="PH domain-like"/>
    <property type="match status" value="1"/>
</dbReference>
<dbReference type="GO" id="GO:0035556">
    <property type="term" value="P:intracellular signal transduction"/>
    <property type="evidence" value="ECO:0007669"/>
    <property type="project" value="InterPro"/>
</dbReference>
<keyword evidence="13" id="KW-1185">Reference proteome</keyword>
<dbReference type="SMART" id="SM00325">
    <property type="entry name" value="RhoGEF"/>
    <property type="match status" value="1"/>
</dbReference>
<dbReference type="Pfam" id="PF00595">
    <property type="entry name" value="PDZ"/>
    <property type="match status" value="1"/>
</dbReference>
<feature type="compositionally biased region" description="Basic and acidic residues" evidence="9">
    <location>
        <begin position="1280"/>
        <end position="1292"/>
    </location>
</feature>
<dbReference type="InterPro" id="IPR044926">
    <property type="entry name" value="RGS_subdomain_2"/>
</dbReference>
<dbReference type="CDD" id="cd23069">
    <property type="entry name" value="PDZ_ARHGEF11-12-like"/>
    <property type="match status" value="1"/>
</dbReference>
<feature type="compositionally biased region" description="Basic and acidic residues" evidence="9">
    <location>
        <begin position="574"/>
        <end position="584"/>
    </location>
</feature>
<dbReference type="Pfam" id="PF17838">
    <property type="entry name" value="PH_16"/>
    <property type="match status" value="1"/>
</dbReference>
<dbReference type="FunFam" id="2.30.42.10:FF:000033">
    <property type="entry name" value="Rho guanine nucleotide exchange factor (GEF) 11"/>
    <property type="match status" value="1"/>
</dbReference>
<dbReference type="PROSITE" id="PS50106">
    <property type="entry name" value="PDZ"/>
    <property type="match status" value="1"/>
</dbReference>
<name>A0A3M0IZ48_HIRRU</name>